<keyword evidence="8" id="KW-1185">Reference proteome</keyword>
<comment type="subcellular location">
    <subcellularLocation>
        <location evidence="1">Membrane</location>
        <topology evidence="1">Multi-pass membrane protein</topology>
    </subcellularLocation>
</comment>
<dbReference type="PANTHER" id="PTHR22945:SF89">
    <property type="entry name" value="SERPENTINE RECEPTOR, CLASS D (DELTA)-RELATED"/>
    <property type="match status" value="1"/>
</dbReference>
<feature type="transmembrane region" description="Helical" evidence="6">
    <location>
        <begin position="292"/>
        <end position="309"/>
    </location>
</feature>
<dbReference type="InterPro" id="IPR019421">
    <property type="entry name" value="7TM_GPCR_serpentine_rcpt_Srd"/>
</dbReference>
<comment type="similarity">
    <text evidence="2">Belongs to the nematode receptor-like protein srd family.</text>
</comment>
<evidence type="ECO:0000256" key="4">
    <source>
        <dbReference type="ARBA" id="ARBA00022989"/>
    </source>
</evidence>
<name>A0A9P1MVQ9_9PELO</name>
<dbReference type="SUPFAM" id="SSF81321">
    <property type="entry name" value="Family A G protein-coupled receptor-like"/>
    <property type="match status" value="3"/>
</dbReference>
<protein>
    <recommendedName>
        <fullName evidence="9">G-protein coupled receptors family 1 profile domain-containing protein</fullName>
    </recommendedName>
</protein>
<proteinExistence type="inferred from homology"/>
<feature type="transmembrane region" description="Helical" evidence="6">
    <location>
        <begin position="321"/>
        <end position="339"/>
    </location>
</feature>
<feature type="transmembrane region" description="Helical" evidence="6">
    <location>
        <begin position="215"/>
        <end position="236"/>
    </location>
</feature>
<feature type="transmembrane region" description="Helical" evidence="6">
    <location>
        <begin position="460"/>
        <end position="481"/>
    </location>
</feature>
<reference evidence="7" key="1">
    <citation type="submission" date="2022-11" db="EMBL/GenBank/DDBJ databases">
        <authorList>
            <person name="Kikuchi T."/>
        </authorList>
    </citation>
    <scope>NUCLEOTIDE SEQUENCE</scope>
    <source>
        <strain evidence="7">PS1010</strain>
    </source>
</reference>
<keyword evidence="3 6" id="KW-0812">Transmembrane</keyword>
<dbReference type="Proteomes" id="UP001152747">
    <property type="component" value="Unassembled WGS sequence"/>
</dbReference>
<feature type="transmembrane region" description="Helical" evidence="6">
    <location>
        <begin position="174"/>
        <end position="195"/>
    </location>
</feature>
<feature type="transmembrane region" description="Helical" evidence="6">
    <location>
        <begin position="41"/>
        <end position="61"/>
    </location>
</feature>
<sequence length="686" mass="77440">MLLLVFFGQFRVLPYSSGLAILPLGPCRSFGSNICFIAYQLYNGASMAVGIGISNTILFRYLLLSSSITSRGVFFMISISYVLPIAVVILPFTTKWDFQSVQISTKIEHTFYNLSIYEPFPGFVDVSNFQFILATTLLGIGVYGCPLASFVLTQRTLQKIRRLENISQNTRRQFQILIHGLSVQTLLPILAYIPVFTCYMITQNFGVEILLSEHLIVGAASTPALFDPFISFYFIIPYRNAIIKIFQTKTVFVQQRLLPTSNELAILSLGPCTYLGPQFCFAGYHIYTANSLLAGLAISNTVLFRFLVLTWDSITVKKIKVMIASSYIMPLFVAILPFTSKWDFKSVQNVTRLQYPTYDLSIYEPFPGFSNVNSIQFVTATSMMAIGAYGIPCICFILTRRILTLIRLRRNMSEKTKTLSRTLITGFTFQTILPILAYTPLFTCYLLAQTTGLEIIISQHLMLVTASSPSFIDPIISFYFIIPYREAIKKILGKIDNKHTISVVSFSIQIIPFTATWNFESVRNITRLSYPFYDFSIYEPFPGFSNVNNIQFVSATSLIAVGAYGIPIFCFILTRRILTMIRLHQNMSEKTKNQARTLITGLTFQTILPVLAYVPIFTCYLLAQKTGLEIVISQHLILVTASSPSLIDPLISFYFIIPYREAIKEFIGKVHKPDRIFSVVSISSQV</sequence>
<dbReference type="Pfam" id="PF10317">
    <property type="entry name" value="7TM_GPCR_Srd"/>
    <property type="match status" value="3"/>
</dbReference>
<keyword evidence="4 6" id="KW-1133">Transmembrane helix</keyword>
<dbReference type="InterPro" id="IPR050920">
    <property type="entry name" value="Nematode_rcpt-like_delta"/>
</dbReference>
<feature type="transmembrane region" description="Helical" evidence="6">
    <location>
        <begin position="635"/>
        <end position="657"/>
    </location>
</feature>
<feature type="transmembrane region" description="Helical" evidence="6">
    <location>
        <begin position="129"/>
        <end position="153"/>
    </location>
</feature>
<keyword evidence="5 6" id="KW-0472">Membrane</keyword>
<evidence type="ECO:0000256" key="3">
    <source>
        <dbReference type="ARBA" id="ARBA00022692"/>
    </source>
</evidence>
<feature type="transmembrane region" description="Helical" evidence="6">
    <location>
        <begin position="501"/>
        <end position="519"/>
    </location>
</feature>
<evidence type="ECO:0000256" key="5">
    <source>
        <dbReference type="ARBA" id="ARBA00023136"/>
    </source>
</evidence>
<feature type="transmembrane region" description="Helical" evidence="6">
    <location>
        <begin position="73"/>
        <end position="92"/>
    </location>
</feature>
<evidence type="ECO:0000313" key="7">
    <source>
        <dbReference type="EMBL" id="CAI5442044.1"/>
    </source>
</evidence>
<gene>
    <name evidence="7" type="ORF">CAMP_LOCUS4681</name>
</gene>
<dbReference type="PANTHER" id="PTHR22945">
    <property type="entry name" value="SERPENTINE RECEPTOR, CLASS D DELTA"/>
    <property type="match status" value="1"/>
</dbReference>
<evidence type="ECO:0000256" key="6">
    <source>
        <dbReference type="SAM" id="Phobius"/>
    </source>
</evidence>
<feature type="transmembrane region" description="Helical" evidence="6">
    <location>
        <begin position="419"/>
        <end position="448"/>
    </location>
</feature>
<dbReference type="EMBL" id="CANHGI010000002">
    <property type="protein sequence ID" value="CAI5442044.1"/>
    <property type="molecule type" value="Genomic_DNA"/>
</dbReference>
<evidence type="ECO:0000256" key="2">
    <source>
        <dbReference type="ARBA" id="ARBA00009166"/>
    </source>
</evidence>
<feature type="transmembrane region" description="Helical" evidence="6">
    <location>
        <begin position="375"/>
        <end position="398"/>
    </location>
</feature>
<evidence type="ECO:0000256" key="1">
    <source>
        <dbReference type="ARBA" id="ARBA00004141"/>
    </source>
</evidence>
<feature type="transmembrane region" description="Helical" evidence="6">
    <location>
        <begin position="595"/>
        <end position="623"/>
    </location>
</feature>
<dbReference type="Gene3D" id="1.20.1070.10">
    <property type="entry name" value="Rhodopsin 7-helix transmembrane proteins"/>
    <property type="match status" value="1"/>
</dbReference>
<accession>A0A9P1MVQ9</accession>
<feature type="transmembrane region" description="Helical" evidence="6">
    <location>
        <begin position="550"/>
        <end position="574"/>
    </location>
</feature>
<evidence type="ECO:0000313" key="8">
    <source>
        <dbReference type="Proteomes" id="UP001152747"/>
    </source>
</evidence>
<dbReference type="GO" id="GO:0016020">
    <property type="term" value="C:membrane"/>
    <property type="evidence" value="ECO:0007669"/>
    <property type="project" value="UniProtKB-SubCell"/>
</dbReference>
<comment type="caution">
    <text evidence="7">The sequence shown here is derived from an EMBL/GenBank/DDBJ whole genome shotgun (WGS) entry which is preliminary data.</text>
</comment>
<evidence type="ECO:0008006" key="9">
    <source>
        <dbReference type="Google" id="ProtNLM"/>
    </source>
</evidence>
<organism evidence="7 8">
    <name type="scientific">Caenorhabditis angaria</name>
    <dbReference type="NCBI Taxonomy" id="860376"/>
    <lineage>
        <taxon>Eukaryota</taxon>
        <taxon>Metazoa</taxon>
        <taxon>Ecdysozoa</taxon>
        <taxon>Nematoda</taxon>
        <taxon>Chromadorea</taxon>
        <taxon>Rhabditida</taxon>
        <taxon>Rhabditina</taxon>
        <taxon>Rhabditomorpha</taxon>
        <taxon>Rhabditoidea</taxon>
        <taxon>Rhabditidae</taxon>
        <taxon>Peloderinae</taxon>
        <taxon>Caenorhabditis</taxon>
    </lineage>
</organism>
<dbReference type="AlphaFoldDB" id="A0A9P1MVQ9"/>
<feature type="transmembrane region" description="Helical" evidence="6">
    <location>
        <begin position="264"/>
        <end position="286"/>
    </location>
</feature>